<accession>A0A8S2FX87</accession>
<organism evidence="1 3">
    <name type="scientific">Didymodactylos carnosus</name>
    <dbReference type="NCBI Taxonomy" id="1234261"/>
    <lineage>
        <taxon>Eukaryota</taxon>
        <taxon>Metazoa</taxon>
        <taxon>Spiralia</taxon>
        <taxon>Gnathifera</taxon>
        <taxon>Rotifera</taxon>
        <taxon>Eurotatoria</taxon>
        <taxon>Bdelloidea</taxon>
        <taxon>Philodinida</taxon>
        <taxon>Philodinidae</taxon>
        <taxon>Didymodactylos</taxon>
    </lineage>
</organism>
<dbReference type="Proteomes" id="UP000677228">
    <property type="component" value="Unassembled WGS sequence"/>
</dbReference>
<protein>
    <submittedName>
        <fullName evidence="1">Uncharacterized protein</fullName>
    </submittedName>
</protein>
<feature type="non-terminal residue" evidence="1">
    <location>
        <position position="1"/>
    </location>
</feature>
<sequence length="118" mass="13765">MLRSICNRKWLQTHEESKKLGRDYEKERQDAADELEVHQHTYNTHNDDYLSLVIRATSIEDEIKSLENMLSLHLEDQHNKLRVKAVARGTLARQTDARETFARWPLARGGHLPAEDTC</sequence>
<dbReference type="EMBL" id="CAJNOK010045099">
    <property type="protein sequence ID" value="CAF1577501.1"/>
    <property type="molecule type" value="Genomic_DNA"/>
</dbReference>
<name>A0A8S2FX87_9BILA</name>
<evidence type="ECO:0000313" key="1">
    <source>
        <dbReference type="EMBL" id="CAF1577501.1"/>
    </source>
</evidence>
<evidence type="ECO:0000313" key="3">
    <source>
        <dbReference type="Proteomes" id="UP000677228"/>
    </source>
</evidence>
<gene>
    <name evidence="1" type="ORF">OVA965_LOCUS40769</name>
    <name evidence="2" type="ORF">TMI583_LOCUS42265</name>
</gene>
<evidence type="ECO:0000313" key="2">
    <source>
        <dbReference type="EMBL" id="CAF4375360.1"/>
    </source>
</evidence>
<reference evidence="1" key="1">
    <citation type="submission" date="2021-02" db="EMBL/GenBank/DDBJ databases">
        <authorList>
            <person name="Nowell W R."/>
        </authorList>
    </citation>
    <scope>NUCLEOTIDE SEQUENCE</scope>
</reference>
<comment type="caution">
    <text evidence="1">The sequence shown here is derived from an EMBL/GenBank/DDBJ whole genome shotgun (WGS) entry which is preliminary data.</text>
</comment>
<dbReference type="EMBL" id="CAJOBA010068073">
    <property type="protein sequence ID" value="CAF4375360.1"/>
    <property type="molecule type" value="Genomic_DNA"/>
</dbReference>
<dbReference type="Proteomes" id="UP000682733">
    <property type="component" value="Unassembled WGS sequence"/>
</dbReference>
<proteinExistence type="predicted"/>
<dbReference type="AlphaFoldDB" id="A0A8S2FX87"/>